<accession>A0A6M8J8N6</accession>
<dbReference type="RefSeq" id="WP_173164166.1">
    <property type="nucleotide sequence ID" value="NZ_CP053716.1"/>
</dbReference>
<protein>
    <submittedName>
        <fullName evidence="1">Uncharacterized protein</fullName>
    </submittedName>
</protein>
<dbReference type="Proteomes" id="UP000503297">
    <property type="component" value="Chromosome"/>
</dbReference>
<gene>
    <name evidence="1" type="ORF">HLV38_02985</name>
</gene>
<reference evidence="2" key="1">
    <citation type="submission" date="2020-05" db="EMBL/GenBank/DDBJ databases">
        <title>Novel species in genus Nocardioides.</title>
        <authorList>
            <person name="Zhang G."/>
        </authorList>
    </citation>
    <scope>NUCLEOTIDE SEQUENCE [LARGE SCALE GENOMIC DNA]</scope>
    <source>
        <strain evidence="2">zg-1050</strain>
    </source>
</reference>
<organism evidence="1 2">
    <name type="scientific">Berryella wangjianweii</name>
    <dbReference type="NCBI Taxonomy" id="2734634"/>
    <lineage>
        <taxon>Bacteria</taxon>
        <taxon>Bacillati</taxon>
        <taxon>Actinomycetota</taxon>
        <taxon>Coriobacteriia</taxon>
        <taxon>Eggerthellales</taxon>
        <taxon>Eggerthellaceae</taxon>
        <taxon>Berryella</taxon>
    </lineage>
</organism>
<dbReference type="AlphaFoldDB" id="A0A6M8J8N6"/>
<evidence type="ECO:0000313" key="2">
    <source>
        <dbReference type="Proteomes" id="UP000503297"/>
    </source>
</evidence>
<keyword evidence="2" id="KW-1185">Reference proteome</keyword>
<name>A0A6M8J8N6_9ACTN</name>
<sequence>MAGADMPPGDIRCKKFAKILAAKADHYPYSDRYMGSVHDSPDKTGRTEREHMTGWFCGNETKGSGAYARQTSNHSSKRCYNSLMNAASLLWIAEAMDIGEPTVHRAFEAAAAAGDYRRACGAIRTIITWDMIYEQIPEHHRLTC</sequence>
<evidence type="ECO:0000313" key="1">
    <source>
        <dbReference type="EMBL" id="QKF07202.1"/>
    </source>
</evidence>
<dbReference type="KEGG" id="bwa:HLV38_02985"/>
<dbReference type="EMBL" id="CP053716">
    <property type="protein sequence ID" value="QKF07202.1"/>
    <property type="molecule type" value="Genomic_DNA"/>
</dbReference>
<proteinExistence type="predicted"/>